<feature type="region of interest" description="Disordered" evidence="2">
    <location>
        <begin position="313"/>
        <end position="359"/>
    </location>
</feature>
<accession>A0A1R2B4E8</accession>
<keyword evidence="6" id="KW-1185">Reference proteome</keyword>
<dbReference type="SUPFAM" id="SSF49265">
    <property type="entry name" value="Fibronectin type III"/>
    <property type="match status" value="1"/>
</dbReference>
<dbReference type="InterPro" id="IPR003961">
    <property type="entry name" value="FN3_dom"/>
</dbReference>
<evidence type="ECO:0008006" key="7">
    <source>
        <dbReference type="Google" id="ProtNLM"/>
    </source>
</evidence>
<evidence type="ECO:0000259" key="4">
    <source>
        <dbReference type="PROSITE" id="PS50853"/>
    </source>
</evidence>
<dbReference type="OrthoDB" id="19740at2759"/>
<dbReference type="PROSITE" id="PS50853">
    <property type="entry name" value="FN3"/>
    <property type="match status" value="1"/>
</dbReference>
<dbReference type="SUPFAM" id="SSF57850">
    <property type="entry name" value="RING/U-box"/>
    <property type="match status" value="1"/>
</dbReference>
<organism evidence="5 6">
    <name type="scientific">Stentor coeruleus</name>
    <dbReference type="NCBI Taxonomy" id="5963"/>
    <lineage>
        <taxon>Eukaryota</taxon>
        <taxon>Sar</taxon>
        <taxon>Alveolata</taxon>
        <taxon>Ciliophora</taxon>
        <taxon>Postciliodesmatophora</taxon>
        <taxon>Heterotrichea</taxon>
        <taxon>Heterotrichida</taxon>
        <taxon>Stentoridae</taxon>
        <taxon>Stentor</taxon>
    </lineage>
</organism>
<dbReference type="PROSITE" id="PS50119">
    <property type="entry name" value="ZF_BBOX"/>
    <property type="match status" value="1"/>
</dbReference>
<dbReference type="PANTHER" id="PTHR25462">
    <property type="entry name" value="BONUS, ISOFORM C-RELATED"/>
    <property type="match status" value="1"/>
</dbReference>
<dbReference type="InterPro" id="IPR000315">
    <property type="entry name" value="Znf_B-box"/>
</dbReference>
<keyword evidence="1" id="KW-0862">Zinc</keyword>
<dbReference type="InterPro" id="IPR013783">
    <property type="entry name" value="Ig-like_fold"/>
</dbReference>
<evidence type="ECO:0000256" key="1">
    <source>
        <dbReference type="PROSITE-ProRule" id="PRU00024"/>
    </source>
</evidence>
<dbReference type="AlphaFoldDB" id="A0A1R2B4E8"/>
<dbReference type="CDD" id="cd00063">
    <property type="entry name" value="FN3"/>
    <property type="match status" value="1"/>
</dbReference>
<keyword evidence="1" id="KW-0863">Zinc-finger</keyword>
<evidence type="ECO:0000259" key="3">
    <source>
        <dbReference type="PROSITE" id="PS50119"/>
    </source>
</evidence>
<dbReference type="InterPro" id="IPR036116">
    <property type="entry name" value="FN3_sf"/>
</dbReference>
<feature type="domain" description="Fibronectin type-III" evidence="4">
    <location>
        <begin position="371"/>
        <end position="463"/>
    </location>
</feature>
<dbReference type="Gene3D" id="2.60.40.10">
    <property type="entry name" value="Immunoglobulins"/>
    <property type="match status" value="1"/>
</dbReference>
<dbReference type="CDD" id="cd19757">
    <property type="entry name" value="Bbox1"/>
    <property type="match status" value="1"/>
</dbReference>
<dbReference type="Pfam" id="PF00643">
    <property type="entry name" value="zf-B_box"/>
    <property type="match status" value="1"/>
</dbReference>
<name>A0A1R2B4E8_9CILI</name>
<dbReference type="PANTHER" id="PTHR25462:SF296">
    <property type="entry name" value="MEIOTIC P26, ISOFORM F"/>
    <property type="match status" value="1"/>
</dbReference>
<feature type="domain" description="B box-type" evidence="3">
    <location>
        <begin position="60"/>
        <end position="105"/>
    </location>
</feature>
<keyword evidence="1" id="KW-0479">Metal-binding</keyword>
<gene>
    <name evidence="5" type="ORF">SteCoe_30285</name>
</gene>
<dbReference type="GO" id="GO:0061630">
    <property type="term" value="F:ubiquitin protein ligase activity"/>
    <property type="evidence" value="ECO:0007669"/>
    <property type="project" value="TreeGrafter"/>
</dbReference>
<evidence type="ECO:0000313" key="6">
    <source>
        <dbReference type="Proteomes" id="UP000187209"/>
    </source>
</evidence>
<evidence type="ECO:0000256" key="2">
    <source>
        <dbReference type="SAM" id="MobiDB-lite"/>
    </source>
</evidence>
<protein>
    <recommendedName>
        <fullName evidence="7">Fibronectin type-III domain-containing protein</fullName>
    </recommendedName>
</protein>
<sequence length="607" mass="69713">MDEIECVVCNNVQYMPSILPCCHKSVCNSHISEYCPLCKIPINPEEVINNWLLLSLLQSSDAFPCERCEENDSTLYCQECKIIICEECFKVVHKGKYARHKYTSINNYDYEENCCKTHDLPIEYFCTEEWKGLCSGCFDMHNGHPILNVHEAAAQTLFEVKNKGIRLNKMQEQVQYEIDELEITQTEIQRKYLDMIDITKDTFKQLKKLLEIKESETFNIIESIKEKKIGDLSAIKDSLTKKFKRLQNVINMIDISKDLPSSVMMESMKYLTSLIQSSINSYESTLATFNTTFPYPDFKLLFQSFDLFSYNAQGDNNPTRSQTQRPSTLTPCSSHRRSNQGFSSFSSRHASPIPFRNSTPIGPFASEDILEQRKFISKQQSSNAIKLSWNHCISPVSYILEYGIGSKASGVEQFRQVYKGSSYNCLITDLLPKTTYRFRVAPYDENNLQGCWSEILSVSTMDLQTLDESTFKNTASVVKRGEEKWIQFERAGIIQASYPYTFGKQSWEIKVLSNSFYSNEDTSGVLKIGVTSYKNKQVIGYSHNYATSKSLKINVQLDIDNQLLKIKTSENQEPEVFSITEGGQFPAFQYRPSKNSRNNVKIMVKFD</sequence>
<feature type="compositionally biased region" description="Polar residues" evidence="2">
    <location>
        <begin position="313"/>
        <end position="349"/>
    </location>
</feature>
<dbReference type="EMBL" id="MPUH01000985">
    <property type="protein sequence ID" value="OMJ71480.1"/>
    <property type="molecule type" value="Genomic_DNA"/>
</dbReference>
<dbReference type="GO" id="GO:0008270">
    <property type="term" value="F:zinc ion binding"/>
    <property type="evidence" value="ECO:0007669"/>
    <property type="project" value="UniProtKB-KW"/>
</dbReference>
<comment type="caution">
    <text evidence="5">The sequence shown here is derived from an EMBL/GenBank/DDBJ whole genome shotgun (WGS) entry which is preliminary data.</text>
</comment>
<evidence type="ECO:0000313" key="5">
    <source>
        <dbReference type="EMBL" id="OMJ71480.1"/>
    </source>
</evidence>
<dbReference type="Proteomes" id="UP000187209">
    <property type="component" value="Unassembled WGS sequence"/>
</dbReference>
<proteinExistence type="predicted"/>
<dbReference type="SMART" id="SM00336">
    <property type="entry name" value="BBOX"/>
    <property type="match status" value="2"/>
</dbReference>
<dbReference type="Gene3D" id="3.30.160.60">
    <property type="entry name" value="Classic Zinc Finger"/>
    <property type="match status" value="1"/>
</dbReference>
<dbReference type="SUPFAM" id="SSF57845">
    <property type="entry name" value="B-box zinc-binding domain"/>
    <property type="match status" value="2"/>
</dbReference>
<reference evidence="5 6" key="1">
    <citation type="submission" date="2016-11" db="EMBL/GenBank/DDBJ databases">
        <title>The macronuclear genome of Stentor coeruleus: a giant cell with tiny introns.</title>
        <authorList>
            <person name="Slabodnick M."/>
            <person name="Ruby J.G."/>
            <person name="Reiff S.B."/>
            <person name="Swart E.C."/>
            <person name="Gosai S."/>
            <person name="Prabakaran S."/>
            <person name="Witkowska E."/>
            <person name="Larue G.E."/>
            <person name="Fisher S."/>
            <person name="Freeman R.M."/>
            <person name="Gunawardena J."/>
            <person name="Chu W."/>
            <person name="Stover N.A."/>
            <person name="Gregory B.D."/>
            <person name="Nowacki M."/>
            <person name="Derisi J."/>
            <person name="Roy S.W."/>
            <person name="Marshall W.F."/>
            <person name="Sood P."/>
        </authorList>
    </citation>
    <scope>NUCLEOTIDE SEQUENCE [LARGE SCALE GENOMIC DNA]</scope>
    <source>
        <strain evidence="5">WM001</strain>
    </source>
</reference>
<dbReference type="InterPro" id="IPR047153">
    <property type="entry name" value="TRIM45/56/19-like"/>
</dbReference>